<dbReference type="Proteomes" id="UP000800200">
    <property type="component" value="Unassembled WGS sequence"/>
</dbReference>
<dbReference type="AlphaFoldDB" id="A0A6A6DJH4"/>
<protein>
    <submittedName>
        <fullName evidence="1">Uncharacterized protein</fullName>
    </submittedName>
</protein>
<sequence>MDRKKVEEACYIVNKGRSSMPAAGGRLSPIALSHSLDVDVLSNCHVWKPHACQSLGYSSYMLIIYAYPTLSLSSISVKSQNL</sequence>
<accession>A0A6A6DJH4</accession>
<keyword evidence="2" id="KW-1185">Reference proteome</keyword>
<name>A0A6A6DJH4_9PEZI</name>
<evidence type="ECO:0000313" key="2">
    <source>
        <dbReference type="Proteomes" id="UP000800200"/>
    </source>
</evidence>
<proteinExistence type="predicted"/>
<evidence type="ECO:0000313" key="1">
    <source>
        <dbReference type="EMBL" id="KAF2179275.1"/>
    </source>
</evidence>
<reference evidence="1" key="1">
    <citation type="journal article" date="2020" name="Stud. Mycol.">
        <title>101 Dothideomycetes genomes: a test case for predicting lifestyles and emergence of pathogens.</title>
        <authorList>
            <person name="Haridas S."/>
            <person name="Albert R."/>
            <person name="Binder M."/>
            <person name="Bloem J."/>
            <person name="Labutti K."/>
            <person name="Salamov A."/>
            <person name="Andreopoulos B."/>
            <person name="Baker S."/>
            <person name="Barry K."/>
            <person name="Bills G."/>
            <person name="Bluhm B."/>
            <person name="Cannon C."/>
            <person name="Castanera R."/>
            <person name="Culley D."/>
            <person name="Daum C."/>
            <person name="Ezra D."/>
            <person name="Gonzalez J."/>
            <person name="Henrissat B."/>
            <person name="Kuo A."/>
            <person name="Liang C."/>
            <person name="Lipzen A."/>
            <person name="Lutzoni F."/>
            <person name="Magnuson J."/>
            <person name="Mondo S."/>
            <person name="Nolan M."/>
            <person name="Ohm R."/>
            <person name="Pangilinan J."/>
            <person name="Park H.-J."/>
            <person name="Ramirez L."/>
            <person name="Alfaro M."/>
            <person name="Sun H."/>
            <person name="Tritt A."/>
            <person name="Yoshinaga Y."/>
            <person name="Zwiers L.-H."/>
            <person name="Turgeon B."/>
            <person name="Goodwin S."/>
            <person name="Spatafora J."/>
            <person name="Crous P."/>
            <person name="Grigoriev I."/>
        </authorList>
    </citation>
    <scope>NUCLEOTIDE SEQUENCE</scope>
    <source>
        <strain evidence="1">CBS 207.26</strain>
    </source>
</reference>
<organism evidence="1 2">
    <name type="scientific">Zopfia rhizophila CBS 207.26</name>
    <dbReference type="NCBI Taxonomy" id="1314779"/>
    <lineage>
        <taxon>Eukaryota</taxon>
        <taxon>Fungi</taxon>
        <taxon>Dikarya</taxon>
        <taxon>Ascomycota</taxon>
        <taxon>Pezizomycotina</taxon>
        <taxon>Dothideomycetes</taxon>
        <taxon>Dothideomycetes incertae sedis</taxon>
        <taxon>Zopfiaceae</taxon>
        <taxon>Zopfia</taxon>
    </lineage>
</organism>
<dbReference type="EMBL" id="ML994668">
    <property type="protein sequence ID" value="KAF2179275.1"/>
    <property type="molecule type" value="Genomic_DNA"/>
</dbReference>
<gene>
    <name evidence="1" type="ORF">K469DRAFT_304560</name>
</gene>